<proteinExistence type="predicted"/>
<reference evidence="1" key="1">
    <citation type="submission" date="2021-09" db="EMBL/GenBank/DDBJ databases">
        <authorList>
            <person name="Martin H S."/>
        </authorList>
    </citation>
    <scope>NUCLEOTIDE SEQUENCE</scope>
</reference>
<organism evidence="1 2">
    <name type="scientific">Danaus chrysippus</name>
    <name type="common">African queen</name>
    <dbReference type="NCBI Taxonomy" id="151541"/>
    <lineage>
        <taxon>Eukaryota</taxon>
        <taxon>Metazoa</taxon>
        <taxon>Ecdysozoa</taxon>
        <taxon>Arthropoda</taxon>
        <taxon>Hexapoda</taxon>
        <taxon>Insecta</taxon>
        <taxon>Pterygota</taxon>
        <taxon>Neoptera</taxon>
        <taxon>Endopterygota</taxon>
        <taxon>Lepidoptera</taxon>
        <taxon>Glossata</taxon>
        <taxon>Ditrysia</taxon>
        <taxon>Papilionoidea</taxon>
        <taxon>Nymphalidae</taxon>
        <taxon>Danainae</taxon>
        <taxon>Danaini</taxon>
        <taxon>Danaina</taxon>
        <taxon>Danaus</taxon>
        <taxon>Anosia</taxon>
    </lineage>
</organism>
<name>A0A8J2R674_9NEOP</name>
<comment type="caution">
    <text evidence="1">The sequence shown here is derived from an EMBL/GenBank/DDBJ whole genome shotgun (WGS) entry which is preliminary data.</text>
</comment>
<dbReference type="AlphaFoldDB" id="A0A8J2R674"/>
<sequence>MDMPVQGAARARGGPIDSRHARTRLTLPALRVSFQNFSEGNLPPASATAYLGGLVGVAEIILGDHRLPYTRTTVRVDCEVQNGWCGSARNIKLNPPRARTAALTLQPWPCWDALRLAIATADLTLNVSQIYIQPIFF</sequence>
<dbReference type="Proteomes" id="UP000789524">
    <property type="component" value="Unassembled WGS sequence"/>
</dbReference>
<gene>
    <name evidence="1" type="ORF">DCHRY22_LOCUS14308</name>
</gene>
<evidence type="ECO:0000313" key="2">
    <source>
        <dbReference type="Proteomes" id="UP000789524"/>
    </source>
</evidence>
<keyword evidence="2" id="KW-1185">Reference proteome</keyword>
<protein>
    <submittedName>
        <fullName evidence="1">(African queen) hypothetical protein</fullName>
    </submittedName>
</protein>
<dbReference type="EMBL" id="CAKASE010000080">
    <property type="protein sequence ID" value="CAG9581845.1"/>
    <property type="molecule type" value="Genomic_DNA"/>
</dbReference>
<accession>A0A8J2R674</accession>
<evidence type="ECO:0000313" key="1">
    <source>
        <dbReference type="EMBL" id="CAG9581845.1"/>
    </source>
</evidence>